<keyword evidence="4" id="KW-1185">Reference proteome</keyword>
<dbReference type="eggNOG" id="COG1352">
    <property type="taxonomic scope" value="Bacteria"/>
</dbReference>
<name>A0A098M5B9_9BACL</name>
<feature type="chain" id="PRO_5001945261" description="SLH domain-containing protein" evidence="1">
    <location>
        <begin position="38"/>
        <end position="916"/>
    </location>
</feature>
<accession>A0A098M5B9</accession>
<feature type="domain" description="SLH" evidence="2">
    <location>
        <begin position="58"/>
        <end position="120"/>
    </location>
</feature>
<keyword evidence="1" id="KW-0732">Signal</keyword>
<feature type="signal peptide" evidence="1">
    <location>
        <begin position="1"/>
        <end position="37"/>
    </location>
</feature>
<sequence>MYGNHKSGRPARGYSSKAVSAILAGAIALSGASAVYADGATAVAATTSTTPATTGTATASAFSDVKSGLWAEKHIYKLAAQGIVIGNNGNFRPSDPVTQQEAVLMALRFMKLQNMVDKDAQVALPTDFKVSNYYKAYVVLAFQQKLLDKTLEMDPSNLKTSWGERKATREWIAEVLIRALGKGAAAVAVANEPTGFADDAKVSANKRGYINAAVDLGLANGLDGNRFDPQGVVTRAQLATFLSRAQAHNTLVYDNTTTGTVSELKDGKITIYDNGKLSTFNLVSSTAYFSSASEIKGSLSDIKPYTKVMVIGTNSNAAYVEVIDPKQQVESIQGSFAMITNNKLFMKTADGYPEYVIDAATSFLDVNGAKIEPSSIAPDSLIKLLRETYTSSRKVVSVQVTSGVINKNGTGTMKSIDLNGKSITFKNAAGVEETFKWNDSTIFRYQNVILGAAELKVGSAVKYTITNNLIQSVEVTESVERTLQGTLYELSSSSVVYKKSDGTKEVKLLGAAPVIVIPGITNPLASDLIADAVGGDNIRLTLNSSDQVTKIEVTSRQIELFASLTVVSYNVKNKLLTALDSSNKAHLFTLDDKTKLTNEGTVPTLANIGNFLTEGRKVAVSAIGQRTFSLEVVTKYEGTVTSINTATQKIVVKTNEGQSITLPFPISVDIFGRTNATIADVAVGNTVSAVLAGNQEVISVLRVKAIQQVVVTFLDTANNRMNVKWAGGTGNIYTSGAVLNNEAGETLKLTDFKVGDYVNLVSIGSSPVSLQLVKLTTGQVLSLDTTGGTLTVKNFAGTTQSFLSGNNVKIIRASGTSTSLSSLAVSERVELRKEADGSTIIRVLPMLSRYYSRYESLSNQVVVKRDSINDENYRFQLASNAYIHQGDTTLTVQSLKENDNITVYFNNDVIIEIVKQ</sequence>
<organism evidence="3 4">
    <name type="scientific">Paenibacillus wynnii</name>
    <dbReference type="NCBI Taxonomy" id="268407"/>
    <lineage>
        <taxon>Bacteria</taxon>
        <taxon>Bacillati</taxon>
        <taxon>Bacillota</taxon>
        <taxon>Bacilli</taxon>
        <taxon>Bacillales</taxon>
        <taxon>Paenibacillaceae</taxon>
        <taxon>Paenibacillus</taxon>
    </lineage>
</organism>
<dbReference type="RefSeq" id="WP_036657033.1">
    <property type="nucleotide sequence ID" value="NZ_JQCR01000003.1"/>
</dbReference>
<protein>
    <recommendedName>
        <fullName evidence="2">SLH domain-containing protein</fullName>
    </recommendedName>
</protein>
<reference evidence="3 4" key="1">
    <citation type="submission" date="2014-08" db="EMBL/GenBank/DDBJ databases">
        <authorList>
            <person name="den Bakker H.C."/>
        </authorList>
    </citation>
    <scope>NUCLEOTIDE SEQUENCE [LARGE SCALE GENOMIC DNA]</scope>
    <source>
        <strain evidence="3 4">DSM 18334</strain>
    </source>
</reference>
<dbReference type="InterPro" id="IPR001119">
    <property type="entry name" value="SLH_dom"/>
</dbReference>
<dbReference type="Pfam" id="PF00395">
    <property type="entry name" value="SLH"/>
    <property type="match status" value="2"/>
</dbReference>
<reference evidence="3 4" key="2">
    <citation type="submission" date="2014-10" db="EMBL/GenBank/DDBJ databases">
        <title>Comparative genomics of the Paenibacillus odorifer group.</title>
        <authorList>
            <person name="Tsai Y.-C."/>
            <person name="Martin N."/>
            <person name="Korlach J."/>
            <person name="Wiedmann M."/>
        </authorList>
    </citation>
    <scope>NUCLEOTIDE SEQUENCE [LARGE SCALE GENOMIC DNA]</scope>
    <source>
        <strain evidence="3 4">DSM 18334</strain>
    </source>
</reference>
<evidence type="ECO:0000256" key="1">
    <source>
        <dbReference type="SAM" id="SignalP"/>
    </source>
</evidence>
<proteinExistence type="predicted"/>
<evidence type="ECO:0000313" key="3">
    <source>
        <dbReference type="EMBL" id="KGE17759.1"/>
    </source>
</evidence>
<comment type="caution">
    <text evidence="3">The sequence shown here is derived from an EMBL/GenBank/DDBJ whole genome shotgun (WGS) entry which is preliminary data.</text>
</comment>
<dbReference type="PROSITE" id="PS51272">
    <property type="entry name" value="SLH"/>
    <property type="match status" value="2"/>
</dbReference>
<dbReference type="STRING" id="268407.PWYN_24700"/>
<evidence type="ECO:0000259" key="2">
    <source>
        <dbReference type="PROSITE" id="PS51272"/>
    </source>
</evidence>
<dbReference type="AlphaFoldDB" id="A0A098M5B9"/>
<evidence type="ECO:0000313" key="4">
    <source>
        <dbReference type="Proteomes" id="UP000029734"/>
    </source>
</evidence>
<dbReference type="EMBL" id="JQCR01000003">
    <property type="protein sequence ID" value="KGE17759.1"/>
    <property type="molecule type" value="Genomic_DNA"/>
</dbReference>
<gene>
    <name evidence="3" type="ORF">PWYN_24700</name>
</gene>
<feature type="domain" description="SLH" evidence="2">
    <location>
        <begin position="193"/>
        <end position="256"/>
    </location>
</feature>
<dbReference type="Proteomes" id="UP000029734">
    <property type="component" value="Unassembled WGS sequence"/>
</dbReference>